<evidence type="ECO:0000256" key="1">
    <source>
        <dbReference type="SAM" id="MobiDB-lite"/>
    </source>
</evidence>
<dbReference type="Pfam" id="PF08626">
    <property type="entry name" value="TRAPPC9-Trs120"/>
    <property type="match status" value="1"/>
</dbReference>
<evidence type="ECO:0000313" key="3">
    <source>
        <dbReference type="EnsemblProtists" id="PYU1_T013178"/>
    </source>
</evidence>
<name>K3X7H9_GLOUD</name>
<dbReference type="EMBL" id="GL376577">
    <property type="status" value="NOT_ANNOTATED_CDS"/>
    <property type="molecule type" value="Genomic_DNA"/>
</dbReference>
<dbReference type="PANTHER" id="PTHR21512:SF5">
    <property type="entry name" value="TRAFFICKING PROTEIN PARTICLE COMPLEX SUBUNIT 9"/>
    <property type="match status" value="1"/>
</dbReference>
<proteinExistence type="predicted"/>
<dbReference type="InterPro" id="IPR058563">
    <property type="entry name" value="Trs120_TRAPPC9_N"/>
</dbReference>
<evidence type="ECO:0000259" key="2">
    <source>
        <dbReference type="Pfam" id="PF08626"/>
    </source>
</evidence>
<dbReference type="Proteomes" id="UP000019132">
    <property type="component" value="Unassembled WGS sequence"/>
</dbReference>
<protein>
    <recommendedName>
        <fullName evidence="2">Trs120/TRAPPC9 N-terminal domain-containing protein</fullName>
    </recommendedName>
</protein>
<feature type="region of interest" description="Disordered" evidence="1">
    <location>
        <begin position="735"/>
        <end position="802"/>
    </location>
</feature>
<dbReference type="EnsemblProtists" id="PYU1_T013178">
    <property type="protein sequence ID" value="PYU1_T013178"/>
    <property type="gene ID" value="PYU1_G013151"/>
</dbReference>
<feature type="domain" description="Trs120/TRAPPC9 N-terminal" evidence="2">
    <location>
        <begin position="26"/>
        <end position="361"/>
    </location>
</feature>
<accession>K3X7H9</accession>
<dbReference type="eggNOG" id="KOG1953">
    <property type="taxonomic scope" value="Eukaryota"/>
</dbReference>
<dbReference type="VEuPathDB" id="FungiDB:PYU1_G013151"/>
<dbReference type="InParanoid" id="K3X7H9"/>
<organism evidence="3 4">
    <name type="scientific">Globisporangium ultimum (strain ATCC 200006 / CBS 805.95 / DAOM BR144)</name>
    <name type="common">Pythium ultimum</name>
    <dbReference type="NCBI Taxonomy" id="431595"/>
    <lineage>
        <taxon>Eukaryota</taxon>
        <taxon>Sar</taxon>
        <taxon>Stramenopiles</taxon>
        <taxon>Oomycota</taxon>
        <taxon>Peronosporomycetes</taxon>
        <taxon>Pythiales</taxon>
        <taxon>Pythiaceae</taxon>
        <taxon>Globisporangium</taxon>
    </lineage>
</organism>
<dbReference type="PANTHER" id="PTHR21512">
    <property type="entry name" value="TRAFFICKING PROTEIN PARTICLE COMPLEX SUBUNIT 9"/>
    <property type="match status" value="1"/>
</dbReference>
<dbReference type="OMA" id="EWETYFG"/>
<dbReference type="HOGENOM" id="CLU_003519_0_0_1"/>
<reference evidence="4" key="1">
    <citation type="journal article" date="2010" name="Genome Biol.">
        <title>Genome sequence of the necrotrophic plant pathogen Pythium ultimum reveals original pathogenicity mechanisms and effector repertoire.</title>
        <authorList>
            <person name="Levesque C.A."/>
            <person name="Brouwer H."/>
            <person name="Cano L."/>
            <person name="Hamilton J.P."/>
            <person name="Holt C."/>
            <person name="Huitema E."/>
            <person name="Raffaele S."/>
            <person name="Robideau G.P."/>
            <person name="Thines M."/>
            <person name="Win J."/>
            <person name="Zerillo M.M."/>
            <person name="Beakes G.W."/>
            <person name="Boore J.L."/>
            <person name="Busam D."/>
            <person name="Dumas B."/>
            <person name="Ferriera S."/>
            <person name="Fuerstenberg S.I."/>
            <person name="Gachon C.M."/>
            <person name="Gaulin E."/>
            <person name="Govers F."/>
            <person name="Grenville-Briggs L."/>
            <person name="Horner N."/>
            <person name="Hostetler J."/>
            <person name="Jiang R.H."/>
            <person name="Johnson J."/>
            <person name="Krajaejun T."/>
            <person name="Lin H."/>
            <person name="Meijer H.J."/>
            <person name="Moore B."/>
            <person name="Morris P."/>
            <person name="Phuntmart V."/>
            <person name="Puiu D."/>
            <person name="Shetty J."/>
            <person name="Stajich J.E."/>
            <person name="Tripathy S."/>
            <person name="Wawra S."/>
            <person name="van West P."/>
            <person name="Whitty B.R."/>
            <person name="Coutinho P.M."/>
            <person name="Henrissat B."/>
            <person name="Martin F."/>
            <person name="Thomas P.D."/>
            <person name="Tyler B.M."/>
            <person name="De Vries R.P."/>
            <person name="Kamoun S."/>
            <person name="Yandell M."/>
            <person name="Tisserat N."/>
            <person name="Buell C.R."/>
        </authorList>
    </citation>
    <scope>NUCLEOTIDE SEQUENCE</scope>
    <source>
        <strain evidence="4">DAOM:BR144</strain>
    </source>
</reference>
<keyword evidence="4" id="KW-1185">Reference proteome</keyword>
<feature type="region of interest" description="Disordered" evidence="1">
    <location>
        <begin position="616"/>
        <end position="641"/>
    </location>
</feature>
<reference evidence="4" key="2">
    <citation type="submission" date="2010-04" db="EMBL/GenBank/DDBJ databases">
        <authorList>
            <person name="Buell R."/>
            <person name="Hamilton J."/>
            <person name="Hostetler J."/>
        </authorList>
    </citation>
    <scope>NUCLEOTIDE SEQUENCE [LARGE SCALE GENOMIC DNA]</scope>
    <source>
        <strain evidence="4">DAOM:BR144</strain>
    </source>
</reference>
<dbReference type="GO" id="GO:0005802">
    <property type="term" value="C:trans-Golgi network"/>
    <property type="evidence" value="ECO:0007669"/>
    <property type="project" value="TreeGrafter"/>
</dbReference>
<feature type="compositionally biased region" description="Low complexity" evidence="1">
    <location>
        <begin position="616"/>
        <end position="637"/>
    </location>
</feature>
<feature type="compositionally biased region" description="Low complexity" evidence="1">
    <location>
        <begin position="735"/>
        <end position="759"/>
    </location>
</feature>
<dbReference type="STRING" id="431595.K3X7H9"/>
<feature type="region of interest" description="Disordered" evidence="1">
    <location>
        <begin position="237"/>
        <end position="263"/>
    </location>
</feature>
<feature type="compositionally biased region" description="Low complexity" evidence="1">
    <location>
        <begin position="785"/>
        <end position="800"/>
    </location>
</feature>
<reference evidence="3" key="3">
    <citation type="submission" date="2015-02" db="UniProtKB">
        <authorList>
            <consortium name="EnsemblProtists"/>
        </authorList>
    </citation>
    <scope>IDENTIFICATION</scope>
    <source>
        <strain evidence="3">DAOM BR144</strain>
    </source>
</reference>
<feature type="compositionally biased region" description="Low complexity" evidence="1">
    <location>
        <begin position="240"/>
        <end position="263"/>
    </location>
</feature>
<evidence type="ECO:0000313" key="4">
    <source>
        <dbReference type="Proteomes" id="UP000019132"/>
    </source>
</evidence>
<sequence>MNAWIAPPPPAAHVTRWTRNTEFLVYLVPVGAISPDRYASYSQLLQQNRVLPISSLTRPGGYAPELSPFKSFSWNSSGKMRFRFVSTTDRIESCDGEDVHAWNRPIGVIGICHCPSTPSLKDAYASFVQSIKHFPGTLVQKCFAFEHEFEVGTVEEVASLSNLVMFPVHHELDEGCSTVSLHLQVVLDTIAVTILMSLESTIRAAMRQQAQSHHSLPSFPSSFEFGEMASFLLDTNVEPSQSHQQQNQQQHTSSMPLLSPPQSQSLHATISSMASTAVSSTASALTAPFTDSRSRKRQLARQKKLFGDYSVLLYCIPDAMEHYASALELLKDEERKSNGASGDVLWLAAALEGYAYCLFLESKDQFVVELVEKASEAVALYSKAGVSDLECQLIEKIGWYYVAVALQIARAKTKGKDKVNEGIWIKRLLWDALERGLALFPDLTMQRRVEFMIDASRMLECVGHRRRMALFLHEAVALLIARNYKRSPSANTPSSTSGSNQRQKDLQAALLLERITAARLGIVDNAAASTAASTSDWEVTTLYRNRKARRRGAPADASGGTFHEETWLVVRFHVLRQLITIAKMLGDSFLVGKYCIQLLRILPWCDSIAAPALTSTSKRTASSSTRKTGGRTGTSLLPAVDQVQRPFTSHRGLSASVDRIAGLYPKSSVYFTPPSSVDTKTRRYNFSLAGSPSATMSSAAASLSSTIASTPRILSTPRQQFSAAMSAISTKASPSFASFSHHSPHSMNSTHSSSSPTMSGMLANSPGDASSEGRASFDGNGVGRSPSSAAGNNSNGYGASRLNAQERQTEVLPVWNLRSKDEVVKVEKSVLYIMESECSSLRPSEQVKLSTFLSIEKLRVLPKVDNPFLTKAKALELYAPSAQGDKPSQSADRSDFFYSPFEKQQQQRGAGNAYGDDSGADSMYEKVFAVSEKIEVEMILSNPFGVAIDIQQVTAWVVVRTEDEDEDAARDHNQKPFSSSSAAIECYPASIVLAPYEKQKSVILGIQPLKEGVFQVCGCFLKVLGLTTSFGLDTSLEMRVVGRLPLASMTLCEFGSLTASGLDAPRAKTTQEKPNENMRISMFSSETKQCELRVRNVGPSAISSCRLSVTIWKRGVAKKTLVLLNTLGLHSSTSENNGNDSELVLQAESITIRCQALYDDGREPTTVLPMQNGDIASIRFEILLQKAANHRYPANGANEALEEEEQVVWSLVYADDPVDVSPDNSPESVTDAVFYRETKLALSLVSLPSLRLSSVALLPSSSECVRPPQHSVALLEDDGDDQESTFSRAVLDNAHALVVVEVTNPTETAFRFRMRRQEIRGADESDADNKFTCDVEIGRKCSRRLALEVPRVLTPSFQAPHGDTHKLAVLLNSLIELEWETYFGTTGKLQFEDHLWTKEEEATALPELLAPELTFEISAPLLRKETEQENTTMEEKRVVEKKTASGSPFSFFQGPHVIGARREVQVRAFEYLPIRFQIRNSSFNISDNDTTTAEFRVSCEVCITQQDDSEDDVDEIRDHVVVVGMLQTVFDWHNNGKASDEGHREHGTKNHDIQVLFLSHGVFRVAMCARVENVRTGEIRDIWCHQPLYIKATE</sequence>
<dbReference type="InterPro" id="IPR013935">
    <property type="entry name" value="Trs120_TRAPPC9"/>
</dbReference>